<sequence>MSNIEDGANTKTVEVDQVNGNAHENTRKGWVKFDDETAETKESSEIPIAPSSSSERPAVLNTETVHVNLDRERSVDQEPVRPFKKNVEFVNVRHGFCE</sequence>
<reference evidence="2 3" key="1">
    <citation type="journal article" date="2019" name="Commun. Biol.">
        <title>The bagworm genome reveals a unique fibroin gene that provides high tensile strength.</title>
        <authorList>
            <person name="Kono N."/>
            <person name="Nakamura H."/>
            <person name="Ohtoshi R."/>
            <person name="Tomita M."/>
            <person name="Numata K."/>
            <person name="Arakawa K."/>
        </authorList>
    </citation>
    <scope>NUCLEOTIDE SEQUENCE [LARGE SCALE GENOMIC DNA]</scope>
</reference>
<evidence type="ECO:0000256" key="1">
    <source>
        <dbReference type="SAM" id="MobiDB-lite"/>
    </source>
</evidence>
<feature type="compositionally biased region" description="Basic and acidic residues" evidence="1">
    <location>
        <begin position="24"/>
        <end position="44"/>
    </location>
</feature>
<comment type="caution">
    <text evidence="2">The sequence shown here is derived from an EMBL/GenBank/DDBJ whole genome shotgun (WGS) entry which is preliminary data.</text>
</comment>
<organism evidence="2 3">
    <name type="scientific">Eumeta variegata</name>
    <name type="common">Bagworm moth</name>
    <name type="synonym">Eumeta japonica</name>
    <dbReference type="NCBI Taxonomy" id="151549"/>
    <lineage>
        <taxon>Eukaryota</taxon>
        <taxon>Metazoa</taxon>
        <taxon>Ecdysozoa</taxon>
        <taxon>Arthropoda</taxon>
        <taxon>Hexapoda</taxon>
        <taxon>Insecta</taxon>
        <taxon>Pterygota</taxon>
        <taxon>Neoptera</taxon>
        <taxon>Endopterygota</taxon>
        <taxon>Lepidoptera</taxon>
        <taxon>Glossata</taxon>
        <taxon>Ditrysia</taxon>
        <taxon>Tineoidea</taxon>
        <taxon>Psychidae</taxon>
        <taxon>Oiketicinae</taxon>
        <taxon>Eumeta</taxon>
    </lineage>
</organism>
<evidence type="ECO:0000313" key="3">
    <source>
        <dbReference type="Proteomes" id="UP000299102"/>
    </source>
</evidence>
<name>A0A4C1TBI0_EUMVA</name>
<evidence type="ECO:0000313" key="2">
    <source>
        <dbReference type="EMBL" id="GBP11883.1"/>
    </source>
</evidence>
<dbReference type="OrthoDB" id="8250049at2759"/>
<accession>A0A4C1TBI0</accession>
<protein>
    <submittedName>
        <fullName evidence="2">Uncharacterized protein</fullName>
    </submittedName>
</protein>
<dbReference type="EMBL" id="BGZK01000048">
    <property type="protein sequence ID" value="GBP11883.1"/>
    <property type="molecule type" value="Genomic_DNA"/>
</dbReference>
<dbReference type="AlphaFoldDB" id="A0A4C1TBI0"/>
<gene>
    <name evidence="2" type="ORF">EVAR_74518_1</name>
</gene>
<proteinExistence type="predicted"/>
<dbReference type="Proteomes" id="UP000299102">
    <property type="component" value="Unassembled WGS sequence"/>
</dbReference>
<feature type="region of interest" description="Disordered" evidence="1">
    <location>
        <begin position="17"/>
        <end position="59"/>
    </location>
</feature>
<keyword evidence="3" id="KW-1185">Reference proteome</keyword>
<feature type="compositionally biased region" description="Low complexity" evidence="1">
    <location>
        <begin position="45"/>
        <end position="58"/>
    </location>
</feature>